<dbReference type="GeneID" id="56068833"/>
<dbReference type="Proteomes" id="UP000509478">
    <property type="component" value="Chromosome"/>
</dbReference>
<proteinExistence type="predicted"/>
<accession>A0A7D5R2R9</accession>
<gene>
    <name evidence="1" type="ORF">C5F50_11905</name>
</gene>
<evidence type="ECO:0000313" key="1">
    <source>
        <dbReference type="EMBL" id="QLH07696.1"/>
    </source>
</evidence>
<protein>
    <submittedName>
        <fullName evidence="1">Uncharacterized protein</fullName>
    </submittedName>
</protein>
<name>A0A7D5R2R9_9ARCH</name>
<dbReference type="EMBL" id="CP026995">
    <property type="protein sequence ID" value="QLH07696.1"/>
    <property type="molecule type" value="Genomic_DNA"/>
</dbReference>
<organism evidence="1 2">
    <name type="scientific">Nitrosopumilus ureiphilus</name>
    <dbReference type="NCBI Taxonomy" id="1470067"/>
    <lineage>
        <taxon>Archaea</taxon>
        <taxon>Nitrososphaerota</taxon>
        <taxon>Nitrososphaeria</taxon>
        <taxon>Nitrosopumilales</taxon>
        <taxon>Nitrosopumilaceae</taxon>
        <taxon>Nitrosopumilus</taxon>
    </lineage>
</organism>
<dbReference type="KEGG" id="nue:C5F50_11905"/>
<dbReference type="RefSeq" id="WP_179371574.1">
    <property type="nucleotide sequence ID" value="NZ_CP026995.1"/>
</dbReference>
<sequence length="73" mass="8283">MKYNIISTLAVKIYHNYVRLYMGLDGKTPAEACGIETKKRQMENSDLDASVQSQCLINGYIQIYLCSDVSMKL</sequence>
<evidence type="ECO:0000313" key="2">
    <source>
        <dbReference type="Proteomes" id="UP000509478"/>
    </source>
</evidence>
<reference evidence="1 2" key="1">
    <citation type="submission" date="2018-02" db="EMBL/GenBank/DDBJ databases">
        <title>Complete genome of Nitrosopumilus ureaphilus PS0.</title>
        <authorList>
            <person name="Qin W."/>
            <person name="Zheng Y."/>
            <person name="Stahl D.A."/>
        </authorList>
    </citation>
    <scope>NUCLEOTIDE SEQUENCE [LARGE SCALE GENOMIC DNA]</scope>
    <source>
        <strain evidence="1 2">PS0</strain>
    </source>
</reference>
<dbReference type="AlphaFoldDB" id="A0A7D5R2R9"/>
<keyword evidence="2" id="KW-1185">Reference proteome</keyword>